<gene>
    <name evidence="4" type="ORF">PZ740_13895</name>
</gene>
<proteinExistence type="predicted"/>
<dbReference type="InterPro" id="IPR050553">
    <property type="entry name" value="Thioredoxin_ResA/DsbE_sf"/>
</dbReference>
<sequence>MRAIFGWLTAIAVVLGAGPAAATPVTVGEPKPLPPVAFETMDGAPADLEEFRGKVVVLNLWATWCAPCREEMPSLDELQAQFDPQEMVVLALSMDRAGPERVQAFLDEIGVTRLSVYRDPKAAATRTLKAPGLPTTLLIDREGREVGRIMGIADWAGPEAVAAVRSLLAGESLPGTQRAEGGGG</sequence>
<keyword evidence="1" id="KW-0676">Redox-active center</keyword>
<dbReference type="PANTHER" id="PTHR42852:SF13">
    <property type="entry name" value="PROTEIN DIPZ"/>
    <property type="match status" value="1"/>
</dbReference>
<name>A0AAP3XSY6_9PROT</name>
<dbReference type="GO" id="GO:0016209">
    <property type="term" value="F:antioxidant activity"/>
    <property type="evidence" value="ECO:0007669"/>
    <property type="project" value="InterPro"/>
</dbReference>
<protein>
    <submittedName>
        <fullName evidence="4">TlpA disulfide reductase family protein</fullName>
    </submittedName>
</protein>
<dbReference type="EMBL" id="JARGEQ010000135">
    <property type="protein sequence ID" value="MDF1587476.1"/>
    <property type="molecule type" value="Genomic_DNA"/>
</dbReference>
<dbReference type="Pfam" id="PF00578">
    <property type="entry name" value="AhpC-TSA"/>
    <property type="match status" value="1"/>
</dbReference>
<dbReference type="Proteomes" id="UP001301140">
    <property type="component" value="Unassembled WGS sequence"/>
</dbReference>
<dbReference type="CDD" id="cd02966">
    <property type="entry name" value="TlpA_like_family"/>
    <property type="match status" value="1"/>
</dbReference>
<dbReference type="PROSITE" id="PS00194">
    <property type="entry name" value="THIOREDOXIN_1"/>
    <property type="match status" value="1"/>
</dbReference>
<dbReference type="GO" id="GO:0015036">
    <property type="term" value="F:disulfide oxidoreductase activity"/>
    <property type="evidence" value="ECO:0007669"/>
    <property type="project" value="UniProtKB-ARBA"/>
</dbReference>
<dbReference type="InterPro" id="IPR017937">
    <property type="entry name" value="Thioredoxin_CS"/>
</dbReference>
<dbReference type="PANTHER" id="PTHR42852">
    <property type="entry name" value="THIOL:DISULFIDE INTERCHANGE PROTEIN DSBE"/>
    <property type="match status" value="1"/>
</dbReference>
<feature type="domain" description="Thioredoxin" evidence="3">
    <location>
        <begin position="27"/>
        <end position="169"/>
    </location>
</feature>
<evidence type="ECO:0000256" key="2">
    <source>
        <dbReference type="SAM" id="SignalP"/>
    </source>
</evidence>
<dbReference type="InterPro" id="IPR000866">
    <property type="entry name" value="AhpC/TSA"/>
</dbReference>
<dbReference type="SUPFAM" id="SSF52833">
    <property type="entry name" value="Thioredoxin-like"/>
    <property type="match status" value="1"/>
</dbReference>
<reference evidence="4 5" key="1">
    <citation type="submission" date="2023-03" db="EMBL/GenBank/DDBJ databases">
        <title>YIM 152171 draft genome.</title>
        <authorList>
            <person name="Yang Z."/>
        </authorList>
    </citation>
    <scope>NUCLEOTIDE SEQUENCE [LARGE SCALE GENOMIC DNA]</scope>
    <source>
        <strain evidence="4 5">YIM 152171</strain>
    </source>
</reference>
<organism evidence="4 5">
    <name type="scientific">Marinimicrococcus flavescens</name>
    <dbReference type="NCBI Taxonomy" id="3031815"/>
    <lineage>
        <taxon>Bacteria</taxon>
        <taxon>Pseudomonadati</taxon>
        <taxon>Pseudomonadota</taxon>
        <taxon>Alphaproteobacteria</taxon>
        <taxon>Geminicoccales</taxon>
        <taxon>Geminicoccaceae</taxon>
        <taxon>Marinimicrococcus</taxon>
    </lineage>
</organism>
<dbReference type="InterPro" id="IPR036249">
    <property type="entry name" value="Thioredoxin-like_sf"/>
</dbReference>
<dbReference type="RefSeq" id="WP_327789901.1">
    <property type="nucleotide sequence ID" value="NZ_JARGEQ010000135.1"/>
</dbReference>
<keyword evidence="2" id="KW-0732">Signal</keyword>
<keyword evidence="5" id="KW-1185">Reference proteome</keyword>
<evidence type="ECO:0000313" key="5">
    <source>
        <dbReference type="Proteomes" id="UP001301140"/>
    </source>
</evidence>
<comment type="caution">
    <text evidence="4">The sequence shown here is derived from an EMBL/GenBank/DDBJ whole genome shotgun (WGS) entry which is preliminary data.</text>
</comment>
<dbReference type="InterPro" id="IPR013766">
    <property type="entry name" value="Thioredoxin_domain"/>
</dbReference>
<dbReference type="AlphaFoldDB" id="A0AAP3XSY6"/>
<feature type="signal peptide" evidence="2">
    <location>
        <begin position="1"/>
        <end position="22"/>
    </location>
</feature>
<evidence type="ECO:0000259" key="3">
    <source>
        <dbReference type="PROSITE" id="PS51352"/>
    </source>
</evidence>
<dbReference type="PROSITE" id="PS51352">
    <property type="entry name" value="THIOREDOXIN_2"/>
    <property type="match status" value="1"/>
</dbReference>
<evidence type="ECO:0000313" key="4">
    <source>
        <dbReference type="EMBL" id="MDF1587476.1"/>
    </source>
</evidence>
<evidence type="ECO:0000256" key="1">
    <source>
        <dbReference type="ARBA" id="ARBA00023284"/>
    </source>
</evidence>
<dbReference type="Gene3D" id="3.40.30.10">
    <property type="entry name" value="Glutaredoxin"/>
    <property type="match status" value="1"/>
</dbReference>
<accession>A0AAP3XSY6</accession>
<feature type="chain" id="PRO_5043017437" evidence="2">
    <location>
        <begin position="23"/>
        <end position="184"/>
    </location>
</feature>